<evidence type="ECO:0000313" key="4">
    <source>
        <dbReference type="Proteomes" id="UP000005222"/>
    </source>
</evidence>
<feature type="region of interest" description="Disordered" evidence="1">
    <location>
        <begin position="247"/>
        <end position="308"/>
    </location>
</feature>
<evidence type="ECO:0000259" key="2">
    <source>
        <dbReference type="PROSITE" id="PS50006"/>
    </source>
</evidence>
<gene>
    <name evidence="3" type="primary">Piso0_002184</name>
    <name evidence="3" type="ORF">GNLVRS01_PISO0I04694g</name>
</gene>
<evidence type="ECO:0000313" key="3">
    <source>
        <dbReference type="EMBL" id="CCE81525.1"/>
    </source>
</evidence>
<proteinExistence type="predicted"/>
<dbReference type="SMART" id="SM00240">
    <property type="entry name" value="FHA"/>
    <property type="match status" value="1"/>
</dbReference>
<dbReference type="InParanoid" id="G8YEC6"/>
<accession>G8YEC6</accession>
<dbReference type="InterPro" id="IPR000253">
    <property type="entry name" value="FHA_dom"/>
</dbReference>
<dbReference type="InterPro" id="IPR008984">
    <property type="entry name" value="SMAD_FHA_dom_sf"/>
</dbReference>
<dbReference type="Proteomes" id="UP000005222">
    <property type="component" value="Chromosome I"/>
</dbReference>
<dbReference type="OrthoDB" id="4096268at2759"/>
<dbReference type="Gene3D" id="2.60.200.20">
    <property type="match status" value="1"/>
</dbReference>
<dbReference type="SUPFAM" id="SSF49879">
    <property type="entry name" value="SMAD/FHA domain"/>
    <property type="match status" value="1"/>
</dbReference>
<sequence>MSPDLLHDNGIGSEKRDEIQDRFVNLKDGQEISVKRASERDDTREEKHDNLNFRNSHLSKEHAKFRLLNGRLWVRDNGSTFGTIVNGSRIVPHKWFPLDEGDIIGFIIAIPSMAITKVVRRFENQDKILLSEFGDPSIGFSVQFEVLENKVHFFPAPAAAEGVDDVQETPFIVERESSEPEVTNAFEDKYSCQNMFSDEEVSREVESVATLHKDSENEDFDDQSTINSTTDALLALSKVGELLRDAPPLDTSEASIGDNDSQRSWKPYDRNYSRGFSDYGSVSDTISDSEETPESDQEEASDSENLSMVSSYREEECDISRPCLMTIDTHETTCSSLPEYKPSDCDQIYGSKFEQNLQHVNRKRCYDDLLVSDSIADADIDTNNEPETKKRKRFAAPSFSGACRSLLKEATRGAFYVAATILAMGVYGSSLQEKQQ</sequence>
<dbReference type="PROSITE" id="PS50006">
    <property type="entry name" value="FHA_DOMAIN"/>
    <property type="match status" value="1"/>
</dbReference>
<dbReference type="EMBL" id="FO082051">
    <property type="protein sequence ID" value="CCE81525.1"/>
    <property type="molecule type" value="Genomic_DNA"/>
</dbReference>
<organism evidence="3 4">
    <name type="scientific">Pichia sorbitophila (strain ATCC MYA-4447 / BCRC 22081 / CBS 7064 / NBRC 10061 / NRRL Y-12695)</name>
    <name type="common">Hybrid yeast</name>
    <dbReference type="NCBI Taxonomy" id="559304"/>
    <lineage>
        <taxon>Eukaryota</taxon>
        <taxon>Fungi</taxon>
        <taxon>Dikarya</taxon>
        <taxon>Ascomycota</taxon>
        <taxon>Saccharomycotina</taxon>
        <taxon>Pichiomycetes</taxon>
        <taxon>Debaryomycetaceae</taxon>
        <taxon>Millerozyma</taxon>
    </lineage>
</organism>
<dbReference type="HOGENOM" id="CLU_561418_0_0_1"/>
<dbReference type="eggNOG" id="ENOG502QVGM">
    <property type="taxonomic scope" value="Eukaryota"/>
</dbReference>
<reference evidence="3 4" key="1">
    <citation type="journal article" date="2012" name="G3 (Bethesda)">
        <title>Pichia sorbitophila, an interspecies yeast hybrid reveals early steps of genome resolution following polyploidization.</title>
        <authorList>
            <person name="Leh Louis V."/>
            <person name="Despons L."/>
            <person name="Friedrich A."/>
            <person name="Martin T."/>
            <person name="Durrens P."/>
            <person name="Casaregola S."/>
            <person name="Neuveglise C."/>
            <person name="Fairhead C."/>
            <person name="Marck C."/>
            <person name="Cruz J.A."/>
            <person name="Straub M.L."/>
            <person name="Kugler V."/>
            <person name="Sacerdot C."/>
            <person name="Uzunov Z."/>
            <person name="Thierry A."/>
            <person name="Weiss S."/>
            <person name="Bleykasten C."/>
            <person name="De Montigny J."/>
            <person name="Jacques N."/>
            <person name="Jung P."/>
            <person name="Lemaire M."/>
            <person name="Mallet S."/>
            <person name="Morel G."/>
            <person name="Richard G.F."/>
            <person name="Sarkar A."/>
            <person name="Savel G."/>
            <person name="Schacherer J."/>
            <person name="Seret M.L."/>
            <person name="Talla E."/>
            <person name="Samson G."/>
            <person name="Jubin C."/>
            <person name="Poulain J."/>
            <person name="Vacherie B."/>
            <person name="Barbe V."/>
            <person name="Pelletier E."/>
            <person name="Sherman D.J."/>
            <person name="Westhof E."/>
            <person name="Weissenbach J."/>
            <person name="Baret P.V."/>
            <person name="Wincker P."/>
            <person name="Gaillardin C."/>
            <person name="Dujon B."/>
            <person name="Souciet J.L."/>
        </authorList>
    </citation>
    <scope>NUCLEOTIDE SEQUENCE [LARGE SCALE GENOMIC DNA]</scope>
    <source>
        <strain evidence="4">ATCC MYA-4447 / BCRC 22081 / CBS 7064 / NBRC 10061 / NRRL Y-12695</strain>
    </source>
</reference>
<dbReference type="Pfam" id="PF00498">
    <property type="entry name" value="FHA"/>
    <property type="match status" value="1"/>
</dbReference>
<dbReference type="CDD" id="cd00060">
    <property type="entry name" value="FHA"/>
    <property type="match status" value="1"/>
</dbReference>
<dbReference type="AlphaFoldDB" id="G8YEC6"/>
<name>G8YEC6_PICSO</name>
<feature type="domain" description="FHA" evidence="2">
    <location>
        <begin position="32"/>
        <end position="90"/>
    </location>
</feature>
<protein>
    <submittedName>
        <fullName evidence="3">Piso0_002184 protein</fullName>
    </submittedName>
</protein>
<keyword evidence="4" id="KW-1185">Reference proteome</keyword>
<feature type="compositionally biased region" description="Basic and acidic residues" evidence="1">
    <location>
        <begin position="260"/>
        <end position="272"/>
    </location>
</feature>
<evidence type="ECO:0000256" key="1">
    <source>
        <dbReference type="SAM" id="MobiDB-lite"/>
    </source>
</evidence>
<feature type="compositionally biased region" description="Acidic residues" evidence="1">
    <location>
        <begin position="287"/>
        <end position="302"/>
    </location>
</feature>
<dbReference type="STRING" id="559304.G8YEC6"/>